<dbReference type="OrthoDB" id="679977at2759"/>
<dbReference type="Gramene" id="TVU51407">
    <property type="protein sequence ID" value="TVU51407"/>
    <property type="gene ID" value="EJB05_02837"/>
</dbReference>
<organism evidence="2 3">
    <name type="scientific">Eragrostis curvula</name>
    <name type="common">weeping love grass</name>
    <dbReference type="NCBI Taxonomy" id="38414"/>
    <lineage>
        <taxon>Eukaryota</taxon>
        <taxon>Viridiplantae</taxon>
        <taxon>Streptophyta</taxon>
        <taxon>Embryophyta</taxon>
        <taxon>Tracheophyta</taxon>
        <taxon>Spermatophyta</taxon>
        <taxon>Magnoliopsida</taxon>
        <taxon>Liliopsida</taxon>
        <taxon>Poales</taxon>
        <taxon>Poaceae</taxon>
        <taxon>PACMAD clade</taxon>
        <taxon>Chloridoideae</taxon>
        <taxon>Eragrostideae</taxon>
        <taxon>Eragrostidinae</taxon>
        <taxon>Eragrostis</taxon>
    </lineage>
</organism>
<keyword evidence="3" id="KW-1185">Reference proteome</keyword>
<dbReference type="SUPFAM" id="SSF81383">
    <property type="entry name" value="F-box domain"/>
    <property type="match status" value="1"/>
</dbReference>
<dbReference type="InterPro" id="IPR001810">
    <property type="entry name" value="F-box_dom"/>
</dbReference>
<dbReference type="Proteomes" id="UP000324897">
    <property type="component" value="Chromosome 6"/>
</dbReference>
<dbReference type="PANTHER" id="PTHR31264:SF3">
    <property type="entry name" value="OS07G0554100 PROTEIN"/>
    <property type="match status" value="1"/>
</dbReference>
<feature type="domain" description="F-box" evidence="1">
    <location>
        <begin position="16"/>
        <end position="57"/>
    </location>
</feature>
<evidence type="ECO:0000313" key="3">
    <source>
        <dbReference type="Proteomes" id="UP000324897"/>
    </source>
</evidence>
<name>A0A5J9WU40_9POAL</name>
<dbReference type="SMART" id="SM00256">
    <property type="entry name" value="FBOX"/>
    <property type="match status" value="1"/>
</dbReference>
<evidence type="ECO:0000313" key="2">
    <source>
        <dbReference type="EMBL" id="TVU51407.1"/>
    </source>
</evidence>
<evidence type="ECO:0000259" key="1">
    <source>
        <dbReference type="SMART" id="SM00256"/>
    </source>
</evidence>
<reference evidence="2 3" key="1">
    <citation type="journal article" date="2019" name="Sci. Rep.">
        <title>A high-quality genome of Eragrostis curvula grass provides insights into Poaceae evolution and supports new strategies to enhance forage quality.</title>
        <authorList>
            <person name="Carballo J."/>
            <person name="Santos B.A.C.M."/>
            <person name="Zappacosta D."/>
            <person name="Garbus I."/>
            <person name="Selva J.P."/>
            <person name="Gallo C.A."/>
            <person name="Diaz A."/>
            <person name="Albertini E."/>
            <person name="Caccamo M."/>
            <person name="Echenique V."/>
        </authorList>
    </citation>
    <scope>NUCLEOTIDE SEQUENCE [LARGE SCALE GENOMIC DNA]</scope>
    <source>
        <strain evidence="3">cv. Victoria</strain>
        <tissue evidence="2">Leaf</tissue>
    </source>
</reference>
<dbReference type="InterPro" id="IPR036047">
    <property type="entry name" value="F-box-like_dom_sf"/>
</dbReference>
<dbReference type="EMBL" id="RWGY01000002">
    <property type="protein sequence ID" value="TVU51407.1"/>
    <property type="molecule type" value="Genomic_DNA"/>
</dbReference>
<accession>A0A5J9WU40</accession>
<proteinExistence type="predicted"/>
<dbReference type="PANTHER" id="PTHR31264">
    <property type="entry name" value="OS07G0554500 PROTEIN-RELATED"/>
    <property type="match status" value="1"/>
</dbReference>
<gene>
    <name evidence="2" type="ORF">EJB05_02837</name>
</gene>
<sequence length="406" mass="45614">MESVFPGPEARAPPDLTDHLLEEVLVRIGARSDLIRASAACKTFRRLITDPSFLRRYRTLHPPLVLGFVGLVGPVGSTVRFLPAEAPHSNAPFADSAHFSFDYRPACGLYGWPRYDARDGRVLLMSRSHLGHGRFVSPELAVCNLFTGGYMVLAPIPDDLRTSVLVQVLQEEYSFSDAFFDPSLGNEVALFREEAQFRVMCWAKSDLMAAVFIYCSVSGSWSHGTSIFFSTLGLDVQPDGYPVMCGWHSYAYGCLYWDTIITNKMIKLDINSMKSTIVTLPRDHEDDHTIFVEAGEGRIGMFRVSSYDSKNSQPLKYSIRQNENGNADERSVETTIPLPAEYDSYHFDVAAQGYIFLVGEREDLLAGSAFFSVEIETLKVERVCEANFGPKGYVRRFRPFMSPRRI</sequence>
<comment type="caution">
    <text evidence="2">The sequence shown here is derived from an EMBL/GenBank/DDBJ whole genome shotgun (WGS) entry which is preliminary data.</text>
</comment>
<protein>
    <recommendedName>
        <fullName evidence="1">F-box domain-containing protein</fullName>
    </recommendedName>
</protein>
<dbReference type="Pfam" id="PF00646">
    <property type="entry name" value="F-box"/>
    <property type="match status" value="1"/>
</dbReference>
<dbReference type="AlphaFoldDB" id="A0A5J9WU40"/>
<feature type="non-terminal residue" evidence="2">
    <location>
        <position position="1"/>
    </location>
</feature>